<dbReference type="Proteomes" id="UP000828390">
    <property type="component" value="Unassembled WGS sequence"/>
</dbReference>
<reference evidence="1" key="2">
    <citation type="submission" date="2020-11" db="EMBL/GenBank/DDBJ databases">
        <authorList>
            <person name="McCartney M.A."/>
            <person name="Auch B."/>
            <person name="Kono T."/>
            <person name="Mallez S."/>
            <person name="Becker A."/>
            <person name="Gohl D.M."/>
            <person name="Silverstein K.A.T."/>
            <person name="Koren S."/>
            <person name="Bechman K.B."/>
            <person name="Herman A."/>
            <person name="Abrahante J.E."/>
            <person name="Garbe J."/>
        </authorList>
    </citation>
    <scope>NUCLEOTIDE SEQUENCE</scope>
    <source>
        <strain evidence="1">Duluth1</strain>
        <tissue evidence="1">Whole animal</tissue>
    </source>
</reference>
<accession>A0A9D4KHR5</accession>
<gene>
    <name evidence="1" type="ORF">DPMN_113191</name>
</gene>
<sequence length="84" mass="10033">MKTLKRHKLCDLEDVPPREIQEPLKNLIDYPNHDKEEVCAMADHRKCEEVKDTLDDQPGSHKLYMDRSRRLRSIYSLWLPGWSL</sequence>
<dbReference type="EMBL" id="JAIWYP010000004">
    <property type="protein sequence ID" value="KAH3839755.1"/>
    <property type="molecule type" value="Genomic_DNA"/>
</dbReference>
<name>A0A9D4KHR5_DREPO</name>
<evidence type="ECO:0000313" key="1">
    <source>
        <dbReference type="EMBL" id="KAH3839755.1"/>
    </source>
</evidence>
<comment type="caution">
    <text evidence="1">The sequence shown here is derived from an EMBL/GenBank/DDBJ whole genome shotgun (WGS) entry which is preliminary data.</text>
</comment>
<organism evidence="1 2">
    <name type="scientific">Dreissena polymorpha</name>
    <name type="common">Zebra mussel</name>
    <name type="synonym">Mytilus polymorpha</name>
    <dbReference type="NCBI Taxonomy" id="45954"/>
    <lineage>
        <taxon>Eukaryota</taxon>
        <taxon>Metazoa</taxon>
        <taxon>Spiralia</taxon>
        <taxon>Lophotrochozoa</taxon>
        <taxon>Mollusca</taxon>
        <taxon>Bivalvia</taxon>
        <taxon>Autobranchia</taxon>
        <taxon>Heteroconchia</taxon>
        <taxon>Euheterodonta</taxon>
        <taxon>Imparidentia</taxon>
        <taxon>Neoheterodontei</taxon>
        <taxon>Myida</taxon>
        <taxon>Dreissenoidea</taxon>
        <taxon>Dreissenidae</taxon>
        <taxon>Dreissena</taxon>
    </lineage>
</organism>
<keyword evidence="2" id="KW-1185">Reference proteome</keyword>
<dbReference type="AlphaFoldDB" id="A0A9D4KHR5"/>
<proteinExistence type="predicted"/>
<reference evidence="1" key="1">
    <citation type="journal article" date="2019" name="bioRxiv">
        <title>The Genome of the Zebra Mussel, Dreissena polymorpha: A Resource for Invasive Species Research.</title>
        <authorList>
            <person name="McCartney M.A."/>
            <person name="Auch B."/>
            <person name="Kono T."/>
            <person name="Mallez S."/>
            <person name="Zhang Y."/>
            <person name="Obille A."/>
            <person name="Becker A."/>
            <person name="Abrahante J.E."/>
            <person name="Garbe J."/>
            <person name="Badalamenti J.P."/>
            <person name="Herman A."/>
            <person name="Mangelson H."/>
            <person name="Liachko I."/>
            <person name="Sullivan S."/>
            <person name="Sone E.D."/>
            <person name="Koren S."/>
            <person name="Silverstein K.A.T."/>
            <person name="Beckman K.B."/>
            <person name="Gohl D.M."/>
        </authorList>
    </citation>
    <scope>NUCLEOTIDE SEQUENCE</scope>
    <source>
        <strain evidence="1">Duluth1</strain>
        <tissue evidence="1">Whole animal</tissue>
    </source>
</reference>
<protein>
    <submittedName>
        <fullName evidence="1">Uncharacterized protein</fullName>
    </submittedName>
</protein>
<evidence type="ECO:0000313" key="2">
    <source>
        <dbReference type="Proteomes" id="UP000828390"/>
    </source>
</evidence>